<dbReference type="InterPro" id="IPR029058">
    <property type="entry name" value="AB_hydrolase_fold"/>
</dbReference>
<protein>
    <submittedName>
        <fullName evidence="3">AB hydrolase superfamily protein</fullName>
    </submittedName>
</protein>
<dbReference type="OrthoDB" id="408631at2759"/>
<sequence length="356" mass="38647">MADHSQFGSPTKEWLNHEAAYAPLPEPPIHTLPAQEIQKQVNGGREQASAEAMKAEGLAEKVQIKSIRIPARDGHDIPTRIYSPRGTTSSHTALPVYVFYHGGGFIYGTPDTEDATCSRIVAAMPIIVINVAYRHAPQNPYPAAHNDASDAFDWVMSNASSIGGDVDMVVVGGVSSGGNLAASVVLEKRGEEPRIRGLVLGIPYLVLNSGNFPADYHVSKDKASRIQCAKAPVLPMAVVDFFAKEFRGKSGVVVPDVGLASERDLAGFPSTAFLVAGNDPLRDDGFMFAEKMQRAGVPVKFHVFPGLPHAFRRFDDLKSSKRWDELTVESIQWTLSEQKPQVPPLDVKVEESTSMT</sequence>
<dbReference type="PANTHER" id="PTHR48081">
    <property type="entry name" value="AB HYDROLASE SUPERFAMILY PROTEIN C4A8.06C"/>
    <property type="match status" value="1"/>
</dbReference>
<reference evidence="3 4" key="1">
    <citation type="submission" date="2018-05" db="EMBL/GenBank/DDBJ databases">
        <title>Genome sequencing and assembly of the regulated plant pathogen Lachnellula willkommii and related sister species for the development of diagnostic species identification markers.</title>
        <authorList>
            <person name="Giroux E."/>
            <person name="Bilodeau G."/>
        </authorList>
    </citation>
    <scope>NUCLEOTIDE SEQUENCE [LARGE SCALE GENOMIC DNA]</scope>
    <source>
        <strain evidence="3 4">CBS 160.35</strain>
    </source>
</reference>
<evidence type="ECO:0000256" key="1">
    <source>
        <dbReference type="ARBA" id="ARBA00022801"/>
    </source>
</evidence>
<accession>A0A8H8UJG6</accession>
<name>A0A8H8UJG6_9HELO</name>
<dbReference type="InterPro" id="IPR050300">
    <property type="entry name" value="GDXG_lipolytic_enzyme"/>
</dbReference>
<gene>
    <name evidence="3" type="ORF">LOCC1_G001453</name>
</gene>
<comment type="caution">
    <text evidence="3">The sequence shown here is derived from an EMBL/GenBank/DDBJ whole genome shotgun (WGS) entry which is preliminary data.</text>
</comment>
<evidence type="ECO:0000259" key="2">
    <source>
        <dbReference type="Pfam" id="PF07859"/>
    </source>
</evidence>
<dbReference type="Gene3D" id="3.40.50.1820">
    <property type="entry name" value="alpha/beta hydrolase"/>
    <property type="match status" value="1"/>
</dbReference>
<evidence type="ECO:0000313" key="3">
    <source>
        <dbReference type="EMBL" id="TVY48336.1"/>
    </source>
</evidence>
<dbReference type="Pfam" id="PF07859">
    <property type="entry name" value="Abhydrolase_3"/>
    <property type="match status" value="1"/>
</dbReference>
<dbReference type="GO" id="GO:0016787">
    <property type="term" value="F:hydrolase activity"/>
    <property type="evidence" value="ECO:0007669"/>
    <property type="project" value="UniProtKB-KW"/>
</dbReference>
<dbReference type="InterPro" id="IPR013094">
    <property type="entry name" value="AB_hydrolase_3"/>
</dbReference>
<feature type="domain" description="Alpha/beta hydrolase fold-3" evidence="2">
    <location>
        <begin position="98"/>
        <end position="311"/>
    </location>
</feature>
<dbReference type="PANTHER" id="PTHR48081:SF8">
    <property type="entry name" value="ALPHA_BETA HYDROLASE FOLD-3 DOMAIN-CONTAINING PROTEIN-RELATED"/>
    <property type="match status" value="1"/>
</dbReference>
<dbReference type="EMBL" id="QGMI01000050">
    <property type="protein sequence ID" value="TVY48336.1"/>
    <property type="molecule type" value="Genomic_DNA"/>
</dbReference>
<keyword evidence="4" id="KW-1185">Reference proteome</keyword>
<dbReference type="SUPFAM" id="SSF53474">
    <property type="entry name" value="alpha/beta-Hydrolases"/>
    <property type="match status" value="1"/>
</dbReference>
<proteinExistence type="predicted"/>
<organism evidence="3 4">
    <name type="scientific">Lachnellula occidentalis</name>
    <dbReference type="NCBI Taxonomy" id="215460"/>
    <lineage>
        <taxon>Eukaryota</taxon>
        <taxon>Fungi</taxon>
        <taxon>Dikarya</taxon>
        <taxon>Ascomycota</taxon>
        <taxon>Pezizomycotina</taxon>
        <taxon>Leotiomycetes</taxon>
        <taxon>Helotiales</taxon>
        <taxon>Lachnaceae</taxon>
        <taxon>Lachnellula</taxon>
    </lineage>
</organism>
<dbReference type="AlphaFoldDB" id="A0A8H8UJG6"/>
<dbReference type="Proteomes" id="UP000443090">
    <property type="component" value="Unassembled WGS sequence"/>
</dbReference>
<keyword evidence="1 3" id="KW-0378">Hydrolase</keyword>
<evidence type="ECO:0000313" key="4">
    <source>
        <dbReference type="Proteomes" id="UP000443090"/>
    </source>
</evidence>